<evidence type="ECO:0000313" key="2">
    <source>
        <dbReference type="EMBL" id="KAH0577569.1"/>
    </source>
</evidence>
<dbReference type="EMBL" id="KI546135">
    <property type="protein sequence ID" value="EST43596.1"/>
    <property type="molecule type" value="Genomic_DNA"/>
</dbReference>
<accession>V6LIP9</accession>
<organism evidence="1">
    <name type="scientific">Spironucleus salmonicida</name>
    <dbReference type="NCBI Taxonomy" id="348837"/>
    <lineage>
        <taxon>Eukaryota</taxon>
        <taxon>Metamonada</taxon>
        <taxon>Diplomonadida</taxon>
        <taxon>Hexamitidae</taxon>
        <taxon>Hexamitinae</taxon>
        <taxon>Spironucleus</taxon>
    </lineage>
</organism>
<keyword evidence="3" id="KW-1185">Reference proteome</keyword>
<reference evidence="2" key="2">
    <citation type="submission" date="2020-12" db="EMBL/GenBank/DDBJ databases">
        <title>New Spironucleus salmonicida genome in near-complete chromosomes.</title>
        <authorList>
            <person name="Xu F."/>
            <person name="Kurt Z."/>
            <person name="Jimenez-Gonzalez A."/>
            <person name="Astvaldsson A."/>
            <person name="Andersson J.O."/>
            <person name="Svard S.G."/>
        </authorList>
    </citation>
    <scope>NUCLEOTIDE SEQUENCE</scope>
    <source>
        <strain evidence="2">ATCC 50377</strain>
    </source>
</reference>
<dbReference type="InterPro" id="IPR023674">
    <property type="entry name" value="Ribosomal_uL1-like"/>
</dbReference>
<dbReference type="SUPFAM" id="SSF56808">
    <property type="entry name" value="Ribosomal protein L1"/>
    <property type="match status" value="1"/>
</dbReference>
<dbReference type="Proteomes" id="UP000018208">
    <property type="component" value="Unassembled WGS sequence"/>
</dbReference>
<evidence type="ECO:0000313" key="3">
    <source>
        <dbReference type="Proteomes" id="UP000018208"/>
    </source>
</evidence>
<proteinExistence type="predicted"/>
<dbReference type="AlphaFoldDB" id="V6LIP9"/>
<protein>
    <submittedName>
        <fullName evidence="1">Uncharacterized protein</fullName>
    </submittedName>
</protein>
<evidence type="ECO:0000313" key="1">
    <source>
        <dbReference type="EMBL" id="EST43596.1"/>
    </source>
</evidence>
<dbReference type="VEuPathDB" id="GiardiaDB:SS50377_20923"/>
<sequence>MESQQLIDKSILAIKALSTQQTKEKASLFDEAPIYQLVVFLQNKPQNHTFQFATPSQASDRALVINESSHANNGKTFEECKVLFRDFKLRQQWLKQYSAIITTPQIAPKLEKYFGAKFLEKRPIFTVEDENNPRFLSGAIINGTQFSIPLGSLDNSLNNIECAINALKGETHDFNNIQQLHICCNKTLYLPILLQAPKVGQLYEEIYTEKDVLDELFDCSIEELIKQGILNAEEAAEVRKKGVAKALI</sequence>
<reference evidence="1 2" key="1">
    <citation type="journal article" date="2014" name="PLoS Genet.">
        <title>The Genome of Spironucleus salmonicida Highlights a Fish Pathogen Adapted to Fluctuating Environments.</title>
        <authorList>
            <person name="Xu F."/>
            <person name="Jerlstrom-Hultqvist J."/>
            <person name="Einarsson E."/>
            <person name="Astvaldsson A."/>
            <person name="Svard S.G."/>
            <person name="Andersson J.O."/>
        </authorList>
    </citation>
    <scope>NUCLEOTIDE SEQUENCE</scope>
    <source>
        <strain evidence="2">ATCC 50377</strain>
    </source>
</reference>
<gene>
    <name evidence="1" type="ORF">SS50377_16638</name>
    <name evidence="2" type="ORF">SS50377_20923</name>
</gene>
<name>V6LIP9_9EUKA</name>
<dbReference type="EMBL" id="AUWU02000001">
    <property type="protein sequence ID" value="KAH0577569.1"/>
    <property type="molecule type" value="Genomic_DNA"/>
</dbReference>